<dbReference type="InterPro" id="IPR000182">
    <property type="entry name" value="GNAT_dom"/>
</dbReference>
<dbReference type="PANTHER" id="PTHR43617">
    <property type="entry name" value="L-AMINO ACID N-ACETYLTRANSFERASE"/>
    <property type="match status" value="1"/>
</dbReference>
<evidence type="ECO:0000259" key="1">
    <source>
        <dbReference type="PROSITE" id="PS51186"/>
    </source>
</evidence>
<comment type="caution">
    <text evidence="2">The sequence shown here is derived from an EMBL/GenBank/DDBJ whole genome shotgun (WGS) entry which is preliminary data.</text>
</comment>
<organism evidence="2 3">
    <name type="scientific">Aspergillus pseudoustus</name>
    <dbReference type="NCBI Taxonomy" id="1810923"/>
    <lineage>
        <taxon>Eukaryota</taxon>
        <taxon>Fungi</taxon>
        <taxon>Dikarya</taxon>
        <taxon>Ascomycota</taxon>
        <taxon>Pezizomycotina</taxon>
        <taxon>Eurotiomycetes</taxon>
        <taxon>Eurotiomycetidae</taxon>
        <taxon>Eurotiales</taxon>
        <taxon>Aspergillaceae</taxon>
        <taxon>Aspergillus</taxon>
        <taxon>Aspergillus subgen. Nidulantes</taxon>
    </lineage>
</organism>
<feature type="domain" description="N-acetyltransferase" evidence="1">
    <location>
        <begin position="12"/>
        <end position="170"/>
    </location>
</feature>
<dbReference type="Proteomes" id="UP001610446">
    <property type="component" value="Unassembled WGS sequence"/>
</dbReference>
<evidence type="ECO:0000313" key="3">
    <source>
        <dbReference type="Proteomes" id="UP001610446"/>
    </source>
</evidence>
<dbReference type="Pfam" id="PF00583">
    <property type="entry name" value="Acetyltransf_1"/>
    <property type="match status" value="2"/>
</dbReference>
<gene>
    <name evidence="2" type="ORF">BJY01DRAFT_243484</name>
</gene>
<sequence>MSDLKNPPKHQIKITPLNISTDLAEVASVWIASLPGYALPASSLQNLIPKPTAHHLVARITSGTETKIVGFALTYQTPSHHSGPSGYLSVLAVHPEHQNKGIGTALVSETLTFYRAKYTPCNLILGSSFPRFWPGVPRDLSNGVVRFFEERGFRFRDPEMRSVDLYQDIDAIDLREDDENSYVGRANRGGFTFGVLREDGYEECLEGQRRNFAYNAAWVEMFETLNPKSHPSSIMVAFSPSGKQIGWTLMLSPDSPVLQENWALPPLCGPKTGLIGCVGIDQDARGTGIGLALVSHAMQDMRNRGIKGAFVDWVAMDGYYEKLGFTVWRSYRVGEIQ</sequence>
<proteinExistence type="predicted"/>
<dbReference type="InterPro" id="IPR016181">
    <property type="entry name" value="Acyl_CoA_acyltransferase"/>
</dbReference>
<dbReference type="PROSITE" id="PS51186">
    <property type="entry name" value="GNAT"/>
    <property type="match status" value="2"/>
</dbReference>
<protein>
    <submittedName>
        <fullName evidence="2">Acyl-CoA N-acyltransferase</fullName>
    </submittedName>
</protein>
<keyword evidence="3" id="KW-1185">Reference proteome</keyword>
<reference evidence="2 3" key="1">
    <citation type="submission" date="2024-07" db="EMBL/GenBank/DDBJ databases">
        <title>Section-level genome sequencing and comparative genomics of Aspergillus sections Usti and Cavernicolus.</title>
        <authorList>
            <consortium name="Lawrence Berkeley National Laboratory"/>
            <person name="Nybo J.L."/>
            <person name="Vesth T.C."/>
            <person name="Theobald S."/>
            <person name="Frisvad J.C."/>
            <person name="Larsen T.O."/>
            <person name="Kjaerboelling I."/>
            <person name="Rothschild-Mancinelli K."/>
            <person name="Lyhne E.K."/>
            <person name="Kogle M.E."/>
            <person name="Barry K."/>
            <person name="Clum A."/>
            <person name="Na H."/>
            <person name="Ledsgaard L."/>
            <person name="Lin J."/>
            <person name="Lipzen A."/>
            <person name="Kuo A."/>
            <person name="Riley R."/>
            <person name="Mondo S."/>
            <person name="Labutti K."/>
            <person name="Haridas S."/>
            <person name="Pangalinan J."/>
            <person name="Salamov A.A."/>
            <person name="Simmons B.A."/>
            <person name="Magnuson J.K."/>
            <person name="Chen J."/>
            <person name="Drula E."/>
            <person name="Henrissat B."/>
            <person name="Wiebenga A."/>
            <person name="Lubbers R.J."/>
            <person name="Gomes A.C."/>
            <person name="Makela M.R."/>
            <person name="Stajich J."/>
            <person name="Grigoriev I.V."/>
            <person name="Mortensen U.H."/>
            <person name="De Vries R.P."/>
            <person name="Baker S.E."/>
            <person name="Andersen M.R."/>
        </authorList>
    </citation>
    <scope>NUCLEOTIDE SEQUENCE [LARGE SCALE GENOMIC DNA]</scope>
    <source>
        <strain evidence="2 3">CBS 123904</strain>
    </source>
</reference>
<name>A0ABR4KRC0_9EURO</name>
<dbReference type="SUPFAM" id="SSF55729">
    <property type="entry name" value="Acyl-CoA N-acyltransferases (Nat)"/>
    <property type="match status" value="2"/>
</dbReference>
<dbReference type="PANTHER" id="PTHR43617:SF38">
    <property type="entry name" value="N-ACETYLTRANSFERASE DOMAIN-CONTAINING PROTEIN"/>
    <property type="match status" value="1"/>
</dbReference>
<dbReference type="CDD" id="cd04301">
    <property type="entry name" value="NAT_SF"/>
    <property type="match status" value="2"/>
</dbReference>
<dbReference type="Gene3D" id="3.40.630.30">
    <property type="match status" value="2"/>
</dbReference>
<feature type="domain" description="N-acetyltransferase" evidence="1">
    <location>
        <begin position="191"/>
        <end position="337"/>
    </location>
</feature>
<accession>A0ABR4KRC0</accession>
<evidence type="ECO:0000313" key="2">
    <source>
        <dbReference type="EMBL" id="KAL2854829.1"/>
    </source>
</evidence>
<dbReference type="EMBL" id="JBFXLU010000013">
    <property type="protein sequence ID" value="KAL2854829.1"/>
    <property type="molecule type" value="Genomic_DNA"/>
</dbReference>
<dbReference type="InterPro" id="IPR050276">
    <property type="entry name" value="MshD_Acetyltransferase"/>
</dbReference>